<dbReference type="PROSITE" id="PS50005">
    <property type="entry name" value="TPR"/>
    <property type="match status" value="2"/>
</dbReference>
<feature type="domain" description="B30.2/SPRY" evidence="2">
    <location>
        <begin position="1"/>
        <end position="96"/>
    </location>
</feature>
<keyword evidence="1" id="KW-0802">TPR repeat</keyword>
<feature type="repeat" description="TPR" evidence="1">
    <location>
        <begin position="170"/>
        <end position="203"/>
    </location>
</feature>
<dbReference type="SMART" id="SM00028">
    <property type="entry name" value="TPR"/>
    <property type="match status" value="2"/>
</dbReference>
<dbReference type="InterPro" id="IPR003877">
    <property type="entry name" value="SPRY_dom"/>
</dbReference>
<dbReference type="Proteomes" id="UP000266673">
    <property type="component" value="Unassembled WGS sequence"/>
</dbReference>
<dbReference type="Gene3D" id="1.25.40.10">
    <property type="entry name" value="Tetratricopeptide repeat domain"/>
    <property type="match status" value="1"/>
</dbReference>
<comment type="caution">
    <text evidence="3">The sequence shown here is derived from an EMBL/GenBank/DDBJ whole genome shotgun (WGS) entry which is preliminary data.</text>
</comment>
<reference evidence="3 4" key="1">
    <citation type="submission" date="2018-06" db="EMBL/GenBank/DDBJ databases">
        <title>Comparative genomics reveals the genomic features of Rhizophagus irregularis, R. cerebriforme, R. diaphanum and Gigaspora rosea, and their symbiotic lifestyle signature.</title>
        <authorList>
            <person name="Morin E."/>
            <person name="San Clemente H."/>
            <person name="Chen E.C.H."/>
            <person name="De La Providencia I."/>
            <person name="Hainaut M."/>
            <person name="Kuo A."/>
            <person name="Kohler A."/>
            <person name="Murat C."/>
            <person name="Tang N."/>
            <person name="Roy S."/>
            <person name="Loubradou J."/>
            <person name="Henrissat B."/>
            <person name="Grigoriev I.V."/>
            <person name="Corradi N."/>
            <person name="Roux C."/>
            <person name="Martin F.M."/>
        </authorList>
    </citation>
    <scope>NUCLEOTIDE SEQUENCE [LARGE SCALE GENOMIC DNA]</scope>
    <source>
        <strain evidence="3 4">DAOM 194757</strain>
    </source>
</reference>
<dbReference type="OrthoDB" id="533763at2759"/>
<dbReference type="InterPro" id="IPR001870">
    <property type="entry name" value="B30.2/SPRY"/>
</dbReference>
<dbReference type="InterPro" id="IPR019734">
    <property type="entry name" value="TPR_rpt"/>
</dbReference>
<dbReference type="InterPro" id="IPR011990">
    <property type="entry name" value="TPR-like_helical_dom_sf"/>
</dbReference>
<accession>A0A397UBH7</accession>
<dbReference type="PROSITE" id="PS50188">
    <property type="entry name" value="B302_SPRY"/>
    <property type="match status" value="1"/>
</dbReference>
<evidence type="ECO:0000259" key="2">
    <source>
        <dbReference type="PROSITE" id="PS50188"/>
    </source>
</evidence>
<dbReference type="Pfam" id="PF00622">
    <property type="entry name" value="SPRY"/>
    <property type="match status" value="1"/>
</dbReference>
<dbReference type="AlphaFoldDB" id="A0A397UBH7"/>
<proteinExistence type="predicted"/>
<evidence type="ECO:0000313" key="4">
    <source>
        <dbReference type="Proteomes" id="UP000266673"/>
    </source>
</evidence>
<dbReference type="PANTHER" id="PTHR12864">
    <property type="entry name" value="RAN BINDING PROTEIN 9-RELATED"/>
    <property type="match status" value="1"/>
</dbReference>
<dbReference type="Pfam" id="PF13181">
    <property type="entry name" value="TPR_8"/>
    <property type="match status" value="2"/>
</dbReference>
<feature type="repeat" description="TPR" evidence="1">
    <location>
        <begin position="204"/>
        <end position="237"/>
    </location>
</feature>
<dbReference type="InterPro" id="IPR013320">
    <property type="entry name" value="ConA-like_dom_sf"/>
</dbReference>
<gene>
    <name evidence="3" type="ORF">C2G38_2047041</name>
</gene>
<protein>
    <recommendedName>
        <fullName evidence="2">B30.2/SPRY domain-containing protein</fullName>
    </recommendedName>
</protein>
<sequence length="250" mass="28903">MPMPGQENNSWGYHGNNGYLFCSGSGAQYGPPYTIGDTIGCYLNFKNRLVFYTKNGINLGIACHLPDYLKENSLYPCVGFRSQNGVIEANFGDRNFEYSVMTNKDINNQLNNAFTKHFKLIYNRLVKTEACCSAFEYQGKFYFIRGEYEETLVDLINKLTNSLKKNQNNIIDLSYRGKIYFIIGKYAEALEDLTKLLDIEQNNIIALRYRGEIYYIMKKYENSIVDLKKLLKINPHDAWANEAHKFVEKS</sequence>
<evidence type="ECO:0000256" key="1">
    <source>
        <dbReference type="PROSITE-ProRule" id="PRU00339"/>
    </source>
</evidence>
<dbReference type="EMBL" id="QKWP01001866">
    <property type="protein sequence ID" value="RIB06119.1"/>
    <property type="molecule type" value="Genomic_DNA"/>
</dbReference>
<dbReference type="SUPFAM" id="SSF48452">
    <property type="entry name" value="TPR-like"/>
    <property type="match status" value="1"/>
</dbReference>
<evidence type="ECO:0000313" key="3">
    <source>
        <dbReference type="EMBL" id="RIB06119.1"/>
    </source>
</evidence>
<organism evidence="3 4">
    <name type="scientific">Gigaspora rosea</name>
    <dbReference type="NCBI Taxonomy" id="44941"/>
    <lineage>
        <taxon>Eukaryota</taxon>
        <taxon>Fungi</taxon>
        <taxon>Fungi incertae sedis</taxon>
        <taxon>Mucoromycota</taxon>
        <taxon>Glomeromycotina</taxon>
        <taxon>Glomeromycetes</taxon>
        <taxon>Diversisporales</taxon>
        <taxon>Gigasporaceae</taxon>
        <taxon>Gigaspora</taxon>
    </lineage>
</organism>
<name>A0A397UBH7_9GLOM</name>
<dbReference type="InterPro" id="IPR043136">
    <property type="entry name" value="B30.2/SPRY_sf"/>
</dbReference>
<dbReference type="InterPro" id="IPR050618">
    <property type="entry name" value="Ubq-SigPath_Reg"/>
</dbReference>
<dbReference type="SUPFAM" id="SSF49899">
    <property type="entry name" value="Concanavalin A-like lectins/glucanases"/>
    <property type="match status" value="1"/>
</dbReference>
<dbReference type="Gene3D" id="2.60.120.920">
    <property type="match status" value="1"/>
</dbReference>
<keyword evidence="4" id="KW-1185">Reference proteome</keyword>